<keyword evidence="10 16" id="KW-0798">TonB box</keyword>
<keyword evidence="5" id="KW-0410">Iron transport</keyword>
<organism evidence="21 22">
    <name type="scientific">Methylocystis rosea</name>
    <dbReference type="NCBI Taxonomy" id="173366"/>
    <lineage>
        <taxon>Bacteria</taxon>
        <taxon>Pseudomonadati</taxon>
        <taxon>Pseudomonadota</taxon>
        <taxon>Alphaproteobacteria</taxon>
        <taxon>Hyphomicrobiales</taxon>
        <taxon>Methylocystaceae</taxon>
        <taxon>Methylocystis</taxon>
    </lineage>
</organism>
<evidence type="ECO:0000256" key="14">
    <source>
        <dbReference type="PROSITE-ProRule" id="PRU01360"/>
    </source>
</evidence>
<dbReference type="FunFam" id="2.170.130.10:FF:000001">
    <property type="entry name" value="Catecholate siderophore TonB-dependent receptor"/>
    <property type="match status" value="1"/>
</dbReference>
<dbReference type="InterPro" id="IPR000531">
    <property type="entry name" value="Beta-barrel_TonB"/>
</dbReference>
<keyword evidence="12 21" id="KW-0675">Receptor</keyword>
<dbReference type="PROSITE" id="PS01156">
    <property type="entry name" value="TONB_DEPENDENT_REC_2"/>
    <property type="match status" value="1"/>
</dbReference>
<keyword evidence="11 14" id="KW-0472">Membrane</keyword>
<accession>A0A3G8MAD7</accession>
<keyword evidence="8" id="KW-0408">Iron</keyword>
<feature type="short sequence motif" description="TonB C-terminal box" evidence="15">
    <location>
        <begin position="796"/>
        <end position="813"/>
    </location>
</feature>
<evidence type="ECO:0000256" key="15">
    <source>
        <dbReference type="PROSITE-ProRule" id="PRU10144"/>
    </source>
</evidence>
<dbReference type="InterPro" id="IPR039426">
    <property type="entry name" value="TonB-dep_rcpt-like"/>
</dbReference>
<evidence type="ECO:0000256" key="4">
    <source>
        <dbReference type="ARBA" id="ARBA00022452"/>
    </source>
</evidence>
<comment type="similarity">
    <text evidence="2 14 16">Belongs to the TonB-dependent receptor family.</text>
</comment>
<keyword evidence="13 14" id="KW-0998">Cell outer membrane</keyword>
<gene>
    <name evidence="21" type="ORF">EHO51_17835</name>
</gene>
<dbReference type="CDD" id="cd01347">
    <property type="entry name" value="ligand_gated_channel"/>
    <property type="match status" value="1"/>
</dbReference>
<dbReference type="GO" id="GO:0038023">
    <property type="term" value="F:signaling receptor activity"/>
    <property type="evidence" value="ECO:0007669"/>
    <property type="project" value="InterPro"/>
</dbReference>
<feature type="signal peptide" evidence="18">
    <location>
        <begin position="1"/>
        <end position="20"/>
    </location>
</feature>
<evidence type="ECO:0000256" key="17">
    <source>
        <dbReference type="SAM" id="MobiDB-lite"/>
    </source>
</evidence>
<evidence type="ECO:0000313" key="22">
    <source>
        <dbReference type="Proteomes" id="UP000273982"/>
    </source>
</evidence>
<dbReference type="Pfam" id="PF07715">
    <property type="entry name" value="Plug"/>
    <property type="match status" value="1"/>
</dbReference>
<keyword evidence="6 14" id="KW-0812">Transmembrane</keyword>
<evidence type="ECO:0000256" key="7">
    <source>
        <dbReference type="ARBA" id="ARBA00022729"/>
    </source>
</evidence>
<comment type="subcellular location">
    <subcellularLocation>
        <location evidence="1 14">Cell outer membrane</location>
        <topology evidence="1 14">Multi-pass membrane protein</topology>
    </subcellularLocation>
</comment>
<dbReference type="GO" id="GO:0015344">
    <property type="term" value="F:siderophore uptake transmembrane transporter activity"/>
    <property type="evidence" value="ECO:0007669"/>
    <property type="project" value="TreeGrafter"/>
</dbReference>
<dbReference type="SUPFAM" id="SSF56935">
    <property type="entry name" value="Porins"/>
    <property type="match status" value="1"/>
</dbReference>
<evidence type="ECO:0000256" key="18">
    <source>
        <dbReference type="SAM" id="SignalP"/>
    </source>
</evidence>
<evidence type="ECO:0000256" key="11">
    <source>
        <dbReference type="ARBA" id="ARBA00023136"/>
    </source>
</evidence>
<dbReference type="GO" id="GO:0009279">
    <property type="term" value="C:cell outer membrane"/>
    <property type="evidence" value="ECO:0007669"/>
    <property type="project" value="UniProtKB-SubCell"/>
</dbReference>
<feature type="domain" description="TonB-dependent receptor-like beta-barrel" evidence="19">
    <location>
        <begin position="300"/>
        <end position="782"/>
    </location>
</feature>
<dbReference type="InterPro" id="IPR010917">
    <property type="entry name" value="TonB_rcpt_CS"/>
</dbReference>
<dbReference type="Gene3D" id="2.170.130.10">
    <property type="entry name" value="TonB-dependent receptor, plug domain"/>
    <property type="match status" value="1"/>
</dbReference>
<dbReference type="GO" id="GO:0015891">
    <property type="term" value="P:siderophore transport"/>
    <property type="evidence" value="ECO:0007669"/>
    <property type="project" value="InterPro"/>
</dbReference>
<evidence type="ECO:0000259" key="19">
    <source>
        <dbReference type="Pfam" id="PF00593"/>
    </source>
</evidence>
<evidence type="ECO:0000256" key="5">
    <source>
        <dbReference type="ARBA" id="ARBA00022496"/>
    </source>
</evidence>
<dbReference type="Proteomes" id="UP000273982">
    <property type="component" value="Plasmid pGW6_1"/>
</dbReference>
<dbReference type="Pfam" id="PF00593">
    <property type="entry name" value="TonB_dep_Rec_b-barrel"/>
    <property type="match status" value="1"/>
</dbReference>
<evidence type="ECO:0000256" key="6">
    <source>
        <dbReference type="ARBA" id="ARBA00022692"/>
    </source>
</evidence>
<name>A0A3G8MAD7_9HYPH</name>
<dbReference type="Gene3D" id="2.40.170.20">
    <property type="entry name" value="TonB-dependent receptor, beta-barrel domain"/>
    <property type="match status" value="1"/>
</dbReference>
<evidence type="ECO:0000256" key="2">
    <source>
        <dbReference type="ARBA" id="ARBA00009810"/>
    </source>
</evidence>
<evidence type="ECO:0000256" key="8">
    <source>
        <dbReference type="ARBA" id="ARBA00023004"/>
    </source>
</evidence>
<dbReference type="InterPro" id="IPR012910">
    <property type="entry name" value="Plug_dom"/>
</dbReference>
<keyword evidence="21" id="KW-0614">Plasmid</keyword>
<feature type="domain" description="TonB-dependent receptor plug" evidence="20">
    <location>
        <begin position="128"/>
        <end position="224"/>
    </location>
</feature>
<dbReference type="InterPro" id="IPR010105">
    <property type="entry name" value="TonB_sidphr_rcpt"/>
</dbReference>
<protein>
    <submittedName>
        <fullName evidence="21">TonB-dependent siderophore receptor</fullName>
    </submittedName>
</protein>
<evidence type="ECO:0000256" key="9">
    <source>
        <dbReference type="ARBA" id="ARBA00023065"/>
    </source>
</evidence>
<dbReference type="PROSITE" id="PS52016">
    <property type="entry name" value="TONB_DEPENDENT_REC_3"/>
    <property type="match status" value="1"/>
</dbReference>
<geneLocation type="plasmid" evidence="22">
    <name>pgw6_1</name>
</geneLocation>
<feature type="chain" id="PRO_5018238391" evidence="18">
    <location>
        <begin position="21"/>
        <end position="813"/>
    </location>
</feature>
<dbReference type="NCBIfam" id="TIGR01783">
    <property type="entry name" value="TonB-siderophor"/>
    <property type="match status" value="1"/>
</dbReference>
<proteinExistence type="inferred from homology"/>
<reference evidence="21 22" key="1">
    <citation type="submission" date="2018-11" db="EMBL/GenBank/DDBJ databases">
        <title>Genome squencing of methanotrophic bacteria isolated from alkaline groundwater in Korea.</title>
        <authorList>
            <person name="Nguyen L.N."/>
        </authorList>
    </citation>
    <scope>NUCLEOTIDE SEQUENCE [LARGE SCALE GENOMIC DNA]</scope>
    <source>
        <strain evidence="21 22">GW6</strain>
        <plasmid evidence="22">pgw6_1</plasmid>
    </source>
</reference>
<dbReference type="InterPro" id="IPR037066">
    <property type="entry name" value="Plug_dom_sf"/>
</dbReference>
<evidence type="ECO:0000256" key="16">
    <source>
        <dbReference type="RuleBase" id="RU003357"/>
    </source>
</evidence>
<keyword evidence="9" id="KW-0406">Ion transport</keyword>
<keyword evidence="3 14" id="KW-0813">Transport</keyword>
<dbReference type="PANTHER" id="PTHR32552:SF68">
    <property type="entry name" value="FERRICHROME OUTER MEMBRANE TRANSPORTER_PHAGE RECEPTOR"/>
    <property type="match status" value="1"/>
</dbReference>
<evidence type="ECO:0000256" key="3">
    <source>
        <dbReference type="ARBA" id="ARBA00022448"/>
    </source>
</evidence>
<keyword evidence="4 14" id="KW-1134">Transmembrane beta strand</keyword>
<keyword evidence="7 18" id="KW-0732">Signal</keyword>
<dbReference type="KEGG" id="mros:EHO51_17835"/>
<sequence>MSYCALAAAFAPGLGNSVLAQETQSRPLPAVRVDAPPEKPRAVVQAKPKPVASQTRHASGARPLPPIDVGGARQGGRVAPNVGAPIAAPAGVPGAPLFPPQALGRGPTDVVGYFAGRTSTATKTNTPIIDIPQSITILTKQQLQDRNSIDLNRALMYVPGVTVTQGEGNRDQITIRGQDTTADFYTDGIRDDAQYYRDLYNIEAVEVLKGPNALIFGRGGGGGIVNRVTKKADGERLRSMSVSSGSFARKRLTVDVGDAINDTLAVRLNGLYEQSYGYRDFFKLERYGVNPTMTWHPLEKTFITVSYEHFRDRRTADRGIPSVGGFVFGGSSIYPGYPSPAPIDAFFGVGNPSVEAVNYAKVDLNRAALAFDHTTEFGLNIRNQTVYADYEKRYQNTFPDQGLGFVTTQLNPVARTVTPVGVVRLDGYVSSNPRQNIFNQTDLVYKWQMTPDIRHTVMFGAEVGNQRSDDKRDLSCFNLSCATRRVTTPFWTPTAYFPVVFANPNRRRHTDLDLAAGYIQDQIEVTRYIDVIAGVRFDRFDLKFTGFDPAPTDFRGQLRRVDNVWSPRFGLVFKPIEILSLYGSYSRSFLPVAGDQFNVLFPTVANLAPQSFENVEVGFKAQLLPALLFTGALYQLNRSNQQLTVDATTAILANTRTQGGELGLVGNVTDRWEVSLGYGYQDARVVSTDRRPTLRTPFFTDVGKTNPFVPRNTFSLWNKYDISSFFNAGPGVLGVGAGVVYNSEFYPAIDNFVVVPGYARVDGALFVKLSENISGQLNVENLAGARYYVFAHNNNNITPGAPRSAYVTLNARF</sequence>
<feature type="region of interest" description="Disordered" evidence="17">
    <location>
        <begin position="31"/>
        <end position="76"/>
    </location>
</feature>
<evidence type="ECO:0000313" key="21">
    <source>
        <dbReference type="EMBL" id="AZG78959.1"/>
    </source>
</evidence>
<evidence type="ECO:0000256" key="13">
    <source>
        <dbReference type="ARBA" id="ARBA00023237"/>
    </source>
</evidence>
<dbReference type="AlphaFoldDB" id="A0A3G8MAD7"/>
<dbReference type="InterPro" id="IPR036942">
    <property type="entry name" value="Beta-barrel_TonB_sf"/>
</dbReference>
<evidence type="ECO:0000256" key="12">
    <source>
        <dbReference type="ARBA" id="ARBA00023170"/>
    </source>
</evidence>
<dbReference type="PANTHER" id="PTHR32552">
    <property type="entry name" value="FERRICHROME IRON RECEPTOR-RELATED"/>
    <property type="match status" value="1"/>
</dbReference>
<evidence type="ECO:0000256" key="10">
    <source>
        <dbReference type="ARBA" id="ARBA00023077"/>
    </source>
</evidence>
<evidence type="ECO:0000259" key="20">
    <source>
        <dbReference type="Pfam" id="PF07715"/>
    </source>
</evidence>
<evidence type="ECO:0000256" key="1">
    <source>
        <dbReference type="ARBA" id="ARBA00004571"/>
    </source>
</evidence>
<dbReference type="EMBL" id="CP034087">
    <property type="protein sequence ID" value="AZG78959.1"/>
    <property type="molecule type" value="Genomic_DNA"/>
</dbReference>